<evidence type="ECO:0000313" key="23">
    <source>
        <dbReference type="Proteomes" id="UP000694548"/>
    </source>
</evidence>
<keyword evidence="14" id="KW-0695">RNA-directed DNA polymerase</keyword>
<dbReference type="GO" id="GO:0006508">
    <property type="term" value="P:proteolysis"/>
    <property type="evidence" value="ECO:0007669"/>
    <property type="project" value="UniProtKB-KW"/>
</dbReference>
<evidence type="ECO:0000256" key="11">
    <source>
        <dbReference type="ARBA" id="ARBA00022801"/>
    </source>
</evidence>
<keyword evidence="16" id="KW-0238">DNA-binding</keyword>
<evidence type="ECO:0000256" key="15">
    <source>
        <dbReference type="ARBA" id="ARBA00022932"/>
    </source>
</evidence>
<dbReference type="InterPro" id="IPR050951">
    <property type="entry name" value="Retrovirus_Pol_polyprotein"/>
</dbReference>
<evidence type="ECO:0000259" key="19">
    <source>
        <dbReference type="PROSITE" id="PS50013"/>
    </source>
</evidence>
<evidence type="ECO:0000256" key="4">
    <source>
        <dbReference type="ARBA" id="ARBA00022670"/>
    </source>
</evidence>
<keyword evidence="13" id="KW-0229">DNA integration</keyword>
<keyword evidence="15" id="KW-0239">DNA-directed DNA polymerase</keyword>
<dbReference type="InterPro" id="IPR016197">
    <property type="entry name" value="Chromo-like_dom_sf"/>
</dbReference>
<evidence type="ECO:0000256" key="1">
    <source>
        <dbReference type="ARBA" id="ARBA00004123"/>
    </source>
</evidence>
<evidence type="ECO:0000256" key="8">
    <source>
        <dbReference type="ARBA" id="ARBA00022723"/>
    </source>
</evidence>
<dbReference type="Gene3D" id="1.10.340.70">
    <property type="match status" value="1"/>
</dbReference>
<dbReference type="SUPFAM" id="SSF54160">
    <property type="entry name" value="Chromo domain-like"/>
    <property type="match status" value="1"/>
</dbReference>
<evidence type="ECO:0000259" key="21">
    <source>
        <dbReference type="PROSITE" id="PS50994"/>
    </source>
</evidence>
<evidence type="ECO:0000256" key="16">
    <source>
        <dbReference type="ARBA" id="ARBA00023125"/>
    </source>
</evidence>
<comment type="similarity">
    <text evidence="2">Belongs to the beta type-B retroviral polymerase family. HERV class-II K(HML-2) pol subfamily.</text>
</comment>
<dbReference type="InterPro" id="IPR000477">
    <property type="entry name" value="RT_dom"/>
</dbReference>
<dbReference type="SMART" id="SM00298">
    <property type="entry name" value="CHROMO"/>
    <property type="match status" value="1"/>
</dbReference>
<dbReference type="GeneTree" id="ENSGT01060000248608"/>
<organism evidence="22 23">
    <name type="scientific">Nothobranchius furzeri</name>
    <name type="common">Turquoise killifish</name>
    <dbReference type="NCBI Taxonomy" id="105023"/>
    <lineage>
        <taxon>Eukaryota</taxon>
        <taxon>Metazoa</taxon>
        <taxon>Chordata</taxon>
        <taxon>Craniata</taxon>
        <taxon>Vertebrata</taxon>
        <taxon>Euteleostomi</taxon>
        <taxon>Actinopterygii</taxon>
        <taxon>Neopterygii</taxon>
        <taxon>Teleostei</taxon>
        <taxon>Neoteleostei</taxon>
        <taxon>Acanthomorphata</taxon>
        <taxon>Ovalentaria</taxon>
        <taxon>Atherinomorphae</taxon>
        <taxon>Cyprinodontiformes</taxon>
        <taxon>Nothobranchiidae</taxon>
        <taxon>Nothobranchius</taxon>
    </lineage>
</organism>
<dbReference type="FunFam" id="3.30.420.10:FF:000032">
    <property type="entry name" value="Retrovirus-related Pol polyprotein from transposon 297-like Protein"/>
    <property type="match status" value="1"/>
</dbReference>
<dbReference type="Gene3D" id="2.40.50.40">
    <property type="match status" value="1"/>
</dbReference>
<dbReference type="InterPro" id="IPR036397">
    <property type="entry name" value="RNaseH_sf"/>
</dbReference>
<dbReference type="SUPFAM" id="SSF56672">
    <property type="entry name" value="DNA/RNA polymerases"/>
    <property type="match status" value="1"/>
</dbReference>
<evidence type="ECO:0000256" key="17">
    <source>
        <dbReference type="ARBA" id="ARBA00023172"/>
    </source>
</evidence>
<dbReference type="Gene3D" id="3.30.70.270">
    <property type="match status" value="2"/>
</dbReference>
<dbReference type="InterPro" id="IPR056924">
    <property type="entry name" value="SH3_Tf2-1"/>
</dbReference>
<evidence type="ECO:0000259" key="20">
    <source>
        <dbReference type="PROSITE" id="PS50878"/>
    </source>
</evidence>
<evidence type="ECO:0000256" key="13">
    <source>
        <dbReference type="ARBA" id="ARBA00022908"/>
    </source>
</evidence>
<protein>
    <recommendedName>
        <fullName evidence="18">Gypsy retrotransposon integrase-like protein 1</fullName>
        <ecNumber evidence="3">3.1.26.4</ecNumber>
    </recommendedName>
</protein>
<keyword evidence="23" id="KW-1185">Reference proteome</keyword>
<dbReference type="Gene3D" id="3.30.420.10">
    <property type="entry name" value="Ribonuclease H-like superfamily/Ribonuclease H"/>
    <property type="match status" value="1"/>
</dbReference>
<evidence type="ECO:0000256" key="18">
    <source>
        <dbReference type="ARBA" id="ARBA00039658"/>
    </source>
</evidence>
<evidence type="ECO:0000256" key="6">
    <source>
        <dbReference type="ARBA" id="ARBA00022695"/>
    </source>
</evidence>
<dbReference type="InterPro" id="IPR043128">
    <property type="entry name" value="Rev_trsase/Diguanyl_cyclase"/>
</dbReference>
<evidence type="ECO:0000256" key="10">
    <source>
        <dbReference type="ARBA" id="ARBA00022759"/>
    </source>
</evidence>
<evidence type="ECO:0000256" key="12">
    <source>
        <dbReference type="ARBA" id="ARBA00022842"/>
    </source>
</evidence>
<evidence type="ECO:0000256" key="3">
    <source>
        <dbReference type="ARBA" id="ARBA00012180"/>
    </source>
</evidence>
<keyword evidence="10" id="KW-0255">Endonuclease</keyword>
<dbReference type="PANTHER" id="PTHR37984:SF5">
    <property type="entry name" value="PROTEIN NYNRIN-LIKE"/>
    <property type="match status" value="1"/>
</dbReference>
<dbReference type="SUPFAM" id="SSF53098">
    <property type="entry name" value="Ribonuclease H-like"/>
    <property type="match status" value="1"/>
</dbReference>
<keyword evidence="8" id="KW-0479">Metal-binding</keyword>
<keyword evidence="5" id="KW-0808">Transferase</keyword>
<dbReference type="InterPro" id="IPR043502">
    <property type="entry name" value="DNA/RNA_pol_sf"/>
</dbReference>
<dbReference type="Pfam" id="PF24626">
    <property type="entry name" value="SH3_Tf2-1"/>
    <property type="match status" value="1"/>
</dbReference>
<comment type="subcellular location">
    <subcellularLocation>
        <location evidence="1">Nucleus</location>
    </subcellularLocation>
</comment>
<keyword evidence="7" id="KW-0540">Nuclease</keyword>
<keyword evidence="12" id="KW-0460">Magnesium</keyword>
<dbReference type="Proteomes" id="UP000694548">
    <property type="component" value="Chromosome sgr14"/>
</dbReference>
<reference evidence="22" key="2">
    <citation type="submission" date="2025-05" db="UniProtKB">
        <authorList>
            <consortium name="Ensembl"/>
        </authorList>
    </citation>
    <scope>IDENTIFICATION</scope>
</reference>
<sequence>MTVPVRLSVSGNHHESLTFFVFPCHQSPIVLGHPWLRLHNPRVNWVSNVVEEWSDQCHVTCLGSARTRPILKAPALPPPDLTGVPEEYHDLQQVFSKDKACSLPPHRSFDCAIDLFPGAPLPSSRLYNISKPERQCMEKYISESLAAGIIRPSTSPLGAGFFFVSKKDGTLRPCIDYRELNKITVRNKYPLPLLSSTFEPIQDASVFTKLDLRNAYHLVRIKEGDEWKTAFKTPIGHFEYLVMPFGLTNAPAVFQTLVNTVLADFVNKFVTIYLDDILIFSRTPEEHSRHVRAVLPRLRENRLYVKAEKCEFHAPTVKFLGFVLESGRLGPDPEKVQAVRDWPTPATRKELQRFLGFANFYRCFIKGFSQMAAPLTQLTSIKKPFVWDSTAERTFAALKDRFTRAPVLTRPDPSQQFTLEVDASDAGVGAVLSQVSPSDHRLHPCAFFSRRLSPAERNYDVGDRELLAIKLALEEWRHWLEGAEHPIIIWTDHKNLAYLKEAKRLNPRQSRWSMFFSRFHFILSYRPGTKNVKPDALSRQFSADSNSEPATILPPDCVVGSITWEIRDQVLEALKTTPGPVKVPLNTLFVPPSVRHKVIHWGHTAKFSIHPGVSRTVALIRRFFWWPTMFKDTKEYIAACHVCARSKASNQPPPGLLNPLPIPSRPWSHIALDFVTGLPSSRGFSVIMTVVDRFSKACHLVPLKALPSASETATLLTRHVFRLHGIPIEILSDRGPQFVSRVWRDFATCLGAKVALTSGYHPQSNGQCERMNQELGAMLRCLCSSNPSHWSVELPWVEYAHNSHISSSTGLSPFEVSHGFQPCLFPSEFPSSVVSVPQFLRRAKRTWSAAQKALQRTAARNQRLADRRRRRAPDYAPGQRVWLSTRDIPLRDHCRKLSPRYIGPFTVSSVINPSSVRLELPSHMKVHPVFHVSLLKPVSSSPLCPPPPDPPPPVQLADGGLGFRVRRLLDVRRRGRGRQYLVEWEGYGPEHRQWVPGSWIVDPSLVRDFEAARAASSSSSASSVWTPGGVP</sequence>
<dbReference type="GO" id="GO:0004190">
    <property type="term" value="F:aspartic-type endopeptidase activity"/>
    <property type="evidence" value="ECO:0007669"/>
    <property type="project" value="UniProtKB-KW"/>
</dbReference>
<dbReference type="Gene3D" id="3.10.20.370">
    <property type="match status" value="1"/>
</dbReference>
<feature type="domain" description="Reverse transcriptase" evidence="20">
    <location>
        <begin position="145"/>
        <end position="324"/>
    </location>
</feature>
<dbReference type="Pfam" id="PF00078">
    <property type="entry name" value="RVT_1"/>
    <property type="match status" value="1"/>
</dbReference>
<dbReference type="GO" id="GO:0003677">
    <property type="term" value="F:DNA binding"/>
    <property type="evidence" value="ECO:0007669"/>
    <property type="project" value="UniProtKB-KW"/>
</dbReference>
<dbReference type="Pfam" id="PF00665">
    <property type="entry name" value="rve"/>
    <property type="match status" value="1"/>
</dbReference>
<keyword evidence="9" id="KW-0064">Aspartyl protease</keyword>
<dbReference type="AlphaFoldDB" id="A0A8C6PV80"/>
<name>A0A8C6PV80_NOTFU</name>
<dbReference type="FunFam" id="3.30.70.270:FF:000020">
    <property type="entry name" value="Transposon Tf2-6 polyprotein-like Protein"/>
    <property type="match status" value="1"/>
</dbReference>
<dbReference type="GO" id="GO:0003964">
    <property type="term" value="F:RNA-directed DNA polymerase activity"/>
    <property type="evidence" value="ECO:0007669"/>
    <property type="project" value="UniProtKB-KW"/>
</dbReference>
<dbReference type="InterPro" id="IPR023780">
    <property type="entry name" value="Chromo_domain"/>
</dbReference>
<dbReference type="Gene3D" id="3.10.10.10">
    <property type="entry name" value="HIV Type 1 Reverse Transcriptase, subunit A, domain 1"/>
    <property type="match status" value="1"/>
</dbReference>
<dbReference type="GO" id="GO:0006310">
    <property type="term" value="P:DNA recombination"/>
    <property type="evidence" value="ECO:0007669"/>
    <property type="project" value="UniProtKB-KW"/>
</dbReference>
<evidence type="ECO:0000313" key="22">
    <source>
        <dbReference type="Ensembl" id="ENSNFUP00015048551.1"/>
    </source>
</evidence>
<evidence type="ECO:0000256" key="2">
    <source>
        <dbReference type="ARBA" id="ARBA00010879"/>
    </source>
</evidence>
<evidence type="ECO:0000256" key="14">
    <source>
        <dbReference type="ARBA" id="ARBA00022918"/>
    </source>
</evidence>
<keyword evidence="11" id="KW-0378">Hydrolase</keyword>
<dbReference type="PROSITE" id="PS50013">
    <property type="entry name" value="CHROMO_2"/>
    <property type="match status" value="1"/>
</dbReference>
<accession>A0A8C6PV80</accession>
<dbReference type="FunFam" id="3.10.20.370:FF:000003">
    <property type="entry name" value="Transposon Tf2-6 polyprotein"/>
    <property type="match status" value="1"/>
</dbReference>
<keyword evidence="17" id="KW-0233">DNA recombination</keyword>
<proteinExistence type="inferred from homology"/>
<dbReference type="PANTHER" id="PTHR37984">
    <property type="entry name" value="PROTEIN CBG26694"/>
    <property type="match status" value="1"/>
</dbReference>
<dbReference type="PROSITE" id="PS50878">
    <property type="entry name" value="RT_POL"/>
    <property type="match status" value="1"/>
</dbReference>
<dbReference type="Ensembl" id="ENSNFUT00015050660.1">
    <property type="protein sequence ID" value="ENSNFUP00015048551.1"/>
    <property type="gene ID" value="ENSNFUG00015022866.1"/>
</dbReference>
<dbReference type="PROSITE" id="PS50994">
    <property type="entry name" value="INTEGRASE"/>
    <property type="match status" value="1"/>
</dbReference>
<dbReference type="GO" id="GO:0015074">
    <property type="term" value="P:DNA integration"/>
    <property type="evidence" value="ECO:0007669"/>
    <property type="project" value="UniProtKB-KW"/>
</dbReference>
<dbReference type="InterPro" id="IPR041588">
    <property type="entry name" value="Integrase_H2C2"/>
</dbReference>
<dbReference type="InterPro" id="IPR012337">
    <property type="entry name" value="RNaseH-like_sf"/>
</dbReference>
<reference evidence="22" key="1">
    <citation type="submission" date="2014-08" db="EMBL/GenBank/DDBJ databases">
        <authorList>
            <person name="Senf B."/>
            <person name="Petzold A."/>
            <person name="Downie B.R."/>
            <person name="Koch P."/>
            <person name="Platzer M."/>
        </authorList>
    </citation>
    <scope>NUCLEOTIDE SEQUENCE [LARGE SCALE GENOMIC DNA]</scope>
    <source>
        <strain evidence="22">GRZ</strain>
    </source>
</reference>
<dbReference type="CDD" id="cd01647">
    <property type="entry name" value="RT_LTR"/>
    <property type="match status" value="1"/>
</dbReference>
<dbReference type="GO" id="GO:0046872">
    <property type="term" value="F:metal ion binding"/>
    <property type="evidence" value="ECO:0007669"/>
    <property type="project" value="UniProtKB-KW"/>
</dbReference>
<dbReference type="Pfam" id="PF00385">
    <property type="entry name" value="Chromo"/>
    <property type="match status" value="1"/>
</dbReference>
<evidence type="ECO:0000256" key="7">
    <source>
        <dbReference type="ARBA" id="ARBA00022722"/>
    </source>
</evidence>
<evidence type="ECO:0000256" key="5">
    <source>
        <dbReference type="ARBA" id="ARBA00022679"/>
    </source>
</evidence>
<dbReference type="Pfam" id="PF17917">
    <property type="entry name" value="RT_RNaseH"/>
    <property type="match status" value="1"/>
</dbReference>
<feature type="domain" description="Integrase catalytic" evidence="21">
    <location>
        <begin position="662"/>
        <end position="821"/>
    </location>
</feature>
<keyword evidence="4" id="KW-0645">Protease</keyword>
<dbReference type="InterPro" id="IPR000953">
    <property type="entry name" value="Chromo/chromo_shadow_dom"/>
</dbReference>
<dbReference type="GO" id="GO:0004523">
    <property type="term" value="F:RNA-DNA hybrid ribonuclease activity"/>
    <property type="evidence" value="ECO:0007669"/>
    <property type="project" value="UniProtKB-EC"/>
</dbReference>
<dbReference type="Proteomes" id="UP000694548">
    <property type="component" value="Chromosome sgr12"/>
</dbReference>
<dbReference type="EC" id="3.1.26.4" evidence="3"/>
<dbReference type="Ensembl" id="ENSNFUT00015054243.1">
    <property type="protein sequence ID" value="ENSNFUP00015052023.1"/>
    <property type="gene ID" value="ENSNFUG00015024293.1"/>
</dbReference>
<keyword evidence="6" id="KW-0548">Nucleotidyltransferase</keyword>
<feature type="domain" description="Chromo" evidence="19">
    <location>
        <begin position="963"/>
        <end position="1021"/>
    </location>
</feature>
<dbReference type="CDD" id="cd09274">
    <property type="entry name" value="RNase_HI_RT_Ty3"/>
    <property type="match status" value="1"/>
</dbReference>
<evidence type="ECO:0000256" key="9">
    <source>
        <dbReference type="ARBA" id="ARBA00022750"/>
    </source>
</evidence>
<dbReference type="InterPro" id="IPR001584">
    <property type="entry name" value="Integrase_cat-core"/>
</dbReference>
<dbReference type="Pfam" id="PF17921">
    <property type="entry name" value="Integrase_H2C2"/>
    <property type="match status" value="1"/>
</dbReference>
<dbReference type="GO" id="GO:0003887">
    <property type="term" value="F:DNA-directed DNA polymerase activity"/>
    <property type="evidence" value="ECO:0007669"/>
    <property type="project" value="UniProtKB-KW"/>
</dbReference>
<dbReference type="GO" id="GO:0005634">
    <property type="term" value="C:nucleus"/>
    <property type="evidence" value="ECO:0007669"/>
    <property type="project" value="UniProtKB-SubCell"/>
</dbReference>
<dbReference type="InterPro" id="IPR041373">
    <property type="entry name" value="RT_RNaseH"/>
</dbReference>